<dbReference type="PANTHER" id="PTHR36220">
    <property type="entry name" value="UNNAMED PRODUCT"/>
    <property type="match status" value="1"/>
</dbReference>
<dbReference type="AlphaFoldDB" id="A0A562WQA4"/>
<dbReference type="NCBIfam" id="NF033679">
    <property type="entry name" value="DNRLRE_dom"/>
    <property type="match status" value="1"/>
</dbReference>
<dbReference type="SMART" id="SM00191">
    <property type="entry name" value="Int_alpha"/>
    <property type="match status" value="3"/>
</dbReference>
<evidence type="ECO:0000313" key="5">
    <source>
        <dbReference type="Proteomes" id="UP000319728"/>
    </source>
</evidence>
<dbReference type="SUPFAM" id="SSF69318">
    <property type="entry name" value="Integrin alpha N-terminal domain"/>
    <property type="match status" value="1"/>
</dbReference>
<dbReference type="InterPro" id="IPR013517">
    <property type="entry name" value="FG-GAP"/>
</dbReference>
<dbReference type="InterPro" id="IPR013519">
    <property type="entry name" value="Int_alpha_beta-p"/>
</dbReference>
<keyword evidence="5" id="KW-1185">Reference proteome</keyword>
<keyword evidence="2" id="KW-0677">Repeat</keyword>
<protein>
    <recommendedName>
        <fullName evidence="6">FG-GAP repeat protein</fullName>
    </recommendedName>
</protein>
<dbReference type="Proteomes" id="UP000319728">
    <property type="component" value="Unassembled WGS sequence"/>
</dbReference>
<dbReference type="InterPro" id="IPR028994">
    <property type="entry name" value="Integrin_alpha_N"/>
</dbReference>
<keyword evidence="1" id="KW-0732">Signal</keyword>
<proteinExistence type="predicted"/>
<evidence type="ECO:0000256" key="1">
    <source>
        <dbReference type="ARBA" id="ARBA00022729"/>
    </source>
</evidence>
<evidence type="ECO:0000256" key="2">
    <source>
        <dbReference type="ARBA" id="ARBA00022737"/>
    </source>
</evidence>
<name>A0A562WQA4_9ACTN</name>
<keyword evidence="3" id="KW-0325">Glycoprotein</keyword>
<dbReference type="PROSITE" id="PS51470">
    <property type="entry name" value="FG_GAP"/>
    <property type="match status" value="1"/>
</dbReference>
<comment type="caution">
    <text evidence="4">The sequence shown here is derived from an EMBL/GenBank/DDBJ whole genome shotgun (WGS) entry which is preliminary data.</text>
</comment>
<accession>A0A562WQA4</accession>
<evidence type="ECO:0000313" key="4">
    <source>
        <dbReference type="EMBL" id="TWJ32321.1"/>
    </source>
</evidence>
<evidence type="ECO:0008006" key="6">
    <source>
        <dbReference type="Google" id="ProtNLM"/>
    </source>
</evidence>
<dbReference type="PANTHER" id="PTHR36220:SF1">
    <property type="entry name" value="GAMMA TUBULIN COMPLEX COMPONENT C-TERMINAL DOMAIN-CONTAINING PROTEIN"/>
    <property type="match status" value="1"/>
</dbReference>
<dbReference type="Pfam" id="PF01839">
    <property type="entry name" value="FG-GAP"/>
    <property type="match status" value="1"/>
</dbReference>
<evidence type="ECO:0000256" key="3">
    <source>
        <dbReference type="ARBA" id="ARBA00023180"/>
    </source>
</evidence>
<organism evidence="4 5">
    <name type="scientific">Micromonospora sagamiensis</name>
    <dbReference type="NCBI Taxonomy" id="47875"/>
    <lineage>
        <taxon>Bacteria</taxon>
        <taxon>Bacillati</taxon>
        <taxon>Actinomycetota</taxon>
        <taxon>Actinomycetes</taxon>
        <taxon>Micromonosporales</taxon>
        <taxon>Micromonosporaceae</taxon>
        <taxon>Micromonospora</taxon>
    </lineage>
</organism>
<sequence>MSQRTARETGRSVQVRSLTSETTEVYALPDGQFRADIAAGVQRFRRGGDWVPVDLTLQLRRDGSVAPKAHPNDLRISGRASAGVHELAAVGRGAGRVAMGWSGVLPTPVLAGNRATYVDVRPGVDLVVAATRTGFEQFLVVKTRKAAAQVETITFPFTGPGVASAARSGNGAIVISDRAGDQTARIPAPLMWDAKRAAAAGGPAAEKPVRTQVVSNGGTVELILTPDRSWLLSASTRYPVTIDPTVDPLTTTFDTYVRESVTTDKNQEPDLQIGLLATTPATLARSFLTWDTTLLAGKQINAATVSFWNFWSDTCTPTSWEIWTAGTSTYSTTFTDQPSWDHMEARSTATFGSTNCADGWATIDGKGFFQRAATANKTRAGMGVRATDETATTGFKQFRSREGTNAAEDPKASVTYNSWPTITSRATVPATTCVTGSSRPLVNTLTPQLKATVADGDETAMTVTFEWWALDGIAAIGSVASTGVTSGSTATVTVPAGVFAEGGSYKWRVKAADGVTGSDAWSSFCEMTVYVTVPPVPGCTAGADSDFNGDGVTDIAIADPEATVNGQEKAGQIHVSYGGIGTVQTVHEGNAQVPSGAEAGDGFGTSMASYDANNDGCTDLAVGVPYEDLNGLADVGVVNVLIGTPAGLAKGPASVTHHQNVGATPDVLEAEDWFGYAVHGGRTASGEPYLLIGAPGEDLGAAVDAGLVHYLRGTVNVVLDQAVTGSTDSNETDDRFGYSVSGSAHHLAAGRPGETTPNGAAFAGAVTIYTHELVSGLPRRVKDQTGGAGYAYANFGKSISMASYRPSGAPVNQPDSFMVVGAPGDGIGGKADAGKVHRYHLTTNAATGVNGVGQGLEGLAGSAEDGDYFGERVLVVNTAPGEVSTPQTLLVAVAAPGQDLDGAADAGIVQVFGAAANPVTSSVLLRRGGGVLPGSPAGQELLGLGLGATRNHLYLGSPYGDDTVYALAWSDLAAGTTTPVRQWQPGVGGIPAATAAFGAAVS</sequence>
<dbReference type="EMBL" id="VLLP01000001">
    <property type="protein sequence ID" value="TWJ32321.1"/>
    <property type="molecule type" value="Genomic_DNA"/>
</dbReference>
<dbReference type="Gene3D" id="2.130.10.130">
    <property type="entry name" value="Integrin alpha, N-terminal"/>
    <property type="match status" value="1"/>
</dbReference>
<gene>
    <name evidence="4" type="ORF">JD81_05896</name>
</gene>
<reference evidence="4 5" key="1">
    <citation type="submission" date="2019-07" db="EMBL/GenBank/DDBJ databases">
        <title>R&amp;d 2014.</title>
        <authorList>
            <person name="Klenk H.-P."/>
        </authorList>
    </citation>
    <scope>NUCLEOTIDE SEQUENCE [LARGE SCALE GENOMIC DNA]</scope>
    <source>
        <strain evidence="4 5">DSM 43912</strain>
    </source>
</reference>